<evidence type="ECO:0000313" key="2">
    <source>
        <dbReference type="EMBL" id="KAF5343257.1"/>
    </source>
</evidence>
<keyword evidence="3" id="KW-1185">Reference proteome</keyword>
<organism evidence="2 3">
    <name type="scientific">Tetrapyrgos nigripes</name>
    <dbReference type="NCBI Taxonomy" id="182062"/>
    <lineage>
        <taxon>Eukaryota</taxon>
        <taxon>Fungi</taxon>
        <taxon>Dikarya</taxon>
        <taxon>Basidiomycota</taxon>
        <taxon>Agaricomycotina</taxon>
        <taxon>Agaricomycetes</taxon>
        <taxon>Agaricomycetidae</taxon>
        <taxon>Agaricales</taxon>
        <taxon>Marasmiineae</taxon>
        <taxon>Marasmiaceae</taxon>
        <taxon>Tetrapyrgos</taxon>
    </lineage>
</organism>
<dbReference type="Proteomes" id="UP000559256">
    <property type="component" value="Unassembled WGS sequence"/>
</dbReference>
<protein>
    <submittedName>
        <fullName evidence="2">Uncharacterized protein</fullName>
    </submittedName>
</protein>
<comment type="caution">
    <text evidence="2">The sequence shown here is derived from an EMBL/GenBank/DDBJ whole genome shotgun (WGS) entry which is preliminary data.</text>
</comment>
<evidence type="ECO:0000313" key="3">
    <source>
        <dbReference type="Proteomes" id="UP000559256"/>
    </source>
</evidence>
<gene>
    <name evidence="2" type="ORF">D9758_013418</name>
</gene>
<name>A0A8H5FNR3_9AGAR</name>
<feature type="compositionally biased region" description="Basic and acidic residues" evidence="1">
    <location>
        <begin position="62"/>
        <end position="83"/>
    </location>
</feature>
<evidence type="ECO:0000256" key="1">
    <source>
        <dbReference type="SAM" id="MobiDB-lite"/>
    </source>
</evidence>
<feature type="compositionally biased region" description="Acidic residues" evidence="1">
    <location>
        <begin position="684"/>
        <end position="701"/>
    </location>
</feature>
<accession>A0A8H5FNR3</accession>
<feature type="region of interest" description="Disordered" evidence="1">
    <location>
        <begin position="1"/>
        <end position="221"/>
    </location>
</feature>
<feature type="region of interest" description="Disordered" evidence="1">
    <location>
        <begin position="640"/>
        <end position="713"/>
    </location>
</feature>
<dbReference type="AlphaFoldDB" id="A0A8H5FNR3"/>
<proteinExistence type="predicted"/>
<dbReference type="OrthoDB" id="3237371at2759"/>
<feature type="compositionally biased region" description="Basic and acidic residues" evidence="1">
    <location>
        <begin position="190"/>
        <end position="201"/>
    </location>
</feature>
<feature type="compositionally biased region" description="Acidic residues" evidence="1">
    <location>
        <begin position="164"/>
        <end position="175"/>
    </location>
</feature>
<reference evidence="2 3" key="1">
    <citation type="journal article" date="2020" name="ISME J.">
        <title>Uncovering the hidden diversity of litter-decomposition mechanisms in mushroom-forming fungi.</title>
        <authorList>
            <person name="Floudas D."/>
            <person name="Bentzer J."/>
            <person name="Ahren D."/>
            <person name="Johansson T."/>
            <person name="Persson P."/>
            <person name="Tunlid A."/>
        </authorList>
    </citation>
    <scope>NUCLEOTIDE SEQUENCE [LARGE SCALE GENOMIC DNA]</scope>
    <source>
        <strain evidence="2 3">CBS 291.85</strain>
    </source>
</reference>
<feature type="compositionally biased region" description="Polar residues" evidence="1">
    <location>
        <begin position="646"/>
        <end position="662"/>
    </location>
</feature>
<dbReference type="EMBL" id="JAACJM010000145">
    <property type="protein sequence ID" value="KAF5343257.1"/>
    <property type="molecule type" value="Genomic_DNA"/>
</dbReference>
<sequence>MARRTQMTASPAATPPPKAPNHSPTLPVEKTGIVQGPVHNGMTLRGQRDAHPAKPDMPAPRRPHEVVQAEKKAKQKKKDERTTKQQNAIEKTALLEDTMQLQEEEAARTANHPITSKAVKKPRVNLKKVPAESQTPSEARDAEGPVVEESSELDDSGNEKFELDGSDNESDDSDEGQPRKKKLAVKSKTALRETINEKRQNPEPALIPTPTPEPAKKKPKANVGGLRADWLQANASKINTPKRITSEPSSQVGASIAPIATVAHAVQEDDEYKFGGLVGEENDMEERKELGTAGSKDTEAEAVAAVVKAHVLVKIEETTSVSGFVSPDKTKKTITLNAFPDKVQKAFTDHFIPSVLDFVGCLKAWTGLEAQEYSDLWETTTSDEVKNAWDQLNGPKRLLEVLTNDRINSWRSKFGTTAINVLDDIFTREQLETAEDKKAYVETQLQGNPKSRAFYFLHSGEVNGAMQYAGTFQSELIARTFAEHLKAIRQVPKDLRQEMKPTGALVLSILAVLRALEFYKTGVFIKPMGNNGHFSERAWGDRIIQTQGRTINIKTTTELHELFEFNQVKNTPRVSDTQWKRILATAQSYIAARRGGSEGYAPVQQKRVDPEDWMMPELAQSKASGKTEIDAADIAGTGATVEGSIDGTSQGEVTTSTGTSARNDIIDDVVMNSADGEGLGNISGEDEEEGDEEEDEEEQDEGSMQLKAVTSEF</sequence>